<feature type="compositionally biased region" description="Polar residues" evidence="9">
    <location>
        <begin position="501"/>
        <end position="511"/>
    </location>
</feature>
<dbReference type="InterPro" id="IPR004181">
    <property type="entry name" value="Znf_MIZ"/>
</dbReference>
<feature type="domain" description="SP-RING-type" evidence="10">
    <location>
        <begin position="314"/>
        <end position="399"/>
    </location>
</feature>
<dbReference type="Gene3D" id="3.30.40.10">
    <property type="entry name" value="Zinc/RING finger domain, C3HC4 (zinc finger)"/>
    <property type="match status" value="1"/>
</dbReference>
<organism evidence="12 13">
    <name type="scientific">Schizothecium vesticola</name>
    <dbReference type="NCBI Taxonomy" id="314040"/>
    <lineage>
        <taxon>Eukaryota</taxon>
        <taxon>Fungi</taxon>
        <taxon>Dikarya</taxon>
        <taxon>Ascomycota</taxon>
        <taxon>Pezizomycotina</taxon>
        <taxon>Sordariomycetes</taxon>
        <taxon>Sordariomycetidae</taxon>
        <taxon>Sordariales</taxon>
        <taxon>Schizotheciaceae</taxon>
        <taxon>Schizothecium</taxon>
    </lineage>
</organism>
<evidence type="ECO:0000313" key="13">
    <source>
        <dbReference type="Proteomes" id="UP001172155"/>
    </source>
</evidence>
<dbReference type="InterPro" id="IPR038654">
    <property type="entry name" value="PINIT_sf"/>
</dbReference>
<name>A0AA40F875_9PEZI</name>
<evidence type="ECO:0000256" key="4">
    <source>
        <dbReference type="ARBA" id="ARBA00022723"/>
    </source>
</evidence>
<evidence type="ECO:0000256" key="3">
    <source>
        <dbReference type="ARBA" id="ARBA00022679"/>
    </source>
</evidence>
<accession>A0AA40F875</accession>
<dbReference type="InterPro" id="IPR023321">
    <property type="entry name" value="PINIT"/>
</dbReference>
<sequence length="511" mass="55796">MNPQIPLPHTPPEADIQAIVAKLKTPSKPQLQSICVVNGLPKTGNKADLSHRIEKLIRECADEQDNQRYQEIRDSIYRQTATMPPPYHAPSAAPQPHVVASSRYGPAILNNGFPLGNGARPAAPGLTLPGVNSLARPPLPRPAAPITAGFQFKSTPFYDMKMRLGEIKTCEVNPGVPAHRNSVSWSIKAQDLQQCAVDPTVRLLVFCAGGNTGTQDISFPHQSELKVNGGEVKANLRGLKNKPGSTRPADITTYLRLKPGTYENAIEFTYALTNKKYYIGLILCKATPVDVLVTRIQKKIRKESVVAELAKKAHDPDIEATSLNLSLKCPLSYSRLSRPCRGLSCSHIQCFDATSYLQLQEQGPQWLCPICNKSVPFEQLAVDEYVRDILTQTSDSVEQVTIEPNGTWALPGAKKETKPVPNGASLFDIDDFEIDVKPDVNKTPTSNRIYAPISLIGTPNTSASRDSSAPVRSGSKRPAEVIDLTLSDDDDDPRPAKRPNLGQSAYNPGSW</sequence>
<comment type="similarity">
    <text evidence="2">Belongs to the PIAS family.</text>
</comment>
<keyword evidence="5 8" id="KW-0863">Zinc-finger</keyword>
<keyword evidence="4" id="KW-0479">Metal-binding</keyword>
<feature type="compositionally biased region" description="Polar residues" evidence="9">
    <location>
        <begin position="457"/>
        <end position="467"/>
    </location>
</feature>
<keyword evidence="7" id="KW-0862">Zinc</keyword>
<dbReference type="Pfam" id="PF14324">
    <property type="entry name" value="PINIT"/>
    <property type="match status" value="1"/>
</dbReference>
<evidence type="ECO:0000256" key="1">
    <source>
        <dbReference type="ARBA" id="ARBA00004718"/>
    </source>
</evidence>
<dbReference type="PANTHER" id="PTHR10782:SF4">
    <property type="entry name" value="TONALLI, ISOFORM E"/>
    <property type="match status" value="1"/>
</dbReference>
<evidence type="ECO:0000313" key="12">
    <source>
        <dbReference type="EMBL" id="KAK0753027.1"/>
    </source>
</evidence>
<evidence type="ECO:0000256" key="8">
    <source>
        <dbReference type="PROSITE-ProRule" id="PRU00452"/>
    </source>
</evidence>
<dbReference type="Pfam" id="PF02891">
    <property type="entry name" value="zf-MIZ"/>
    <property type="match status" value="1"/>
</dbReference>
<evidence type="ECO:0000256" key="6">
    <source>
        <dbReference type="ARBA" id="ARBA00022786"/>
    </source>
</evidence>
<dbReference type="InterPro" id="IPR013083">
    <property type="entry name" value="Znf_RING/FYVE/PHD"/>
</dbReference>
<evidence type="ECO:0000256" key="9">
    <source>
        <dbReference type="SAM" id="MobiDB-lite"/>
    </source>
</evidence>
<dbReference type="GO" id="GO:0008270">
    <property type="term" value="F:zinc ion binding"/>
    <property type="evidence" value="ECO:0007669"/>
    <property type="project" value="UniProtKB-KW"/>
</dbReference>
<dbReference type="GO" id="GO:0000785">
    <property type="term" value="C:chromatin"/>
    <property type="evidence" value="ECO:0007669"/>
    <property type="project" value="TreeGrafter"/>
</dbReference>
<dbReference type="AlphaFoldDB" id="A0AA40F875"/>
<dbReference type="CDD" id="cd16792">
    <property type="entry name" value="SP-RING_Siz-like"/>
    <property type="match status" value="1"/>
</dbReference>
<feature type="domain" description="PINIT" evidence="11">
    <location>
        <begin position="134"/>
        <end position="287"/>
    </location>
</feature>
<comment type="pathway">
    <text evidence="1">Protein modification; protein sumoylation.</text>
</comment>
<feature type="region of interest" description="Disordered" evidence="9">
    <location>
        <begin position="456"/>
        <end position="511"/>
    </location>
</feature>
<dbReference type="PROSITE" id="PS51466">
    <property type="entry name" value="PINIT"/>
    <property type="match status" value="1"/>
</dbReference>
<protein>
    <submittedName>
        <fullName evidence="12">PINIT domain-containing protein</fullName>
    </submittedName>
</protein>
<keyword evidence="3" id="KW-0808">Transferase</keyword>
<comment type="caution">
    <text evidence="12">The sequence shown here is derived from an EMBL/GenBank/DDBJ whole genome shotgun (WGS) entry which is preliminary data.</text>
</comment>
<dbReference type="Proteomes" id="UP001172155">
    <property type="component" value="Unassembled WGS sequence"/>
</dbReference>
<evidence type="ECO:0000256" key="2">
    <source>
        <dbReference type="ARBA" id="ARBA00005383"/>
    </source>
</evidence>
<dbReference type="GO" id="GO:0061665">
    <property type="term" value="F:SUMO ligase activity"/>
    <property type="evidence" value="ECO:0007669"/>
    <property type="project" value="TreeGrafter"/>
</dbReference>
<dbReference type="InterPro" id="IPR031141">
    <property type="entry name" value="SIZ1/2_SP-RING"/>
</dbReference>
<reference evidence="12" key="1">
    <citation type="submission" date="2023-06" db="EMBL/GenBank/DDBJ databases">
        <title>Genome-scale phylogeny and comparative genomics of the fungal order Sordariales.</title>
        <authorList>
            <consortium name="Lawrence Berkeley National Laboratory"/>
            <person name="Hensen N."/>
            <person name="Bonometti L."/>
            <person name="Westerberg I."/>
            <person name="Brannstrom I.O."/>
            <person name="Guillou S."/>
            <person name="Cros-Aarteil S."/>
            <person name="Calhoun S."/>
            <person name="Haridas S."/>
            <person name="Kuo A."/>
            <person name="Mondo S."/>
            <person name="Pangilinan J."/>
            <person name="Riley R."/>
            <person name="LaButti K."/>
            <person name="Andreopoulos B."/>
            <person name="Lipzen A."/>
            <person name="Chen C."/>
            <person name="Yanf M."/>
            <person name="Daum C."/>
            <person name="Ng V."/>
            <person name="Clum A."/>
            <person name="Steindorff A."/>
            <person name="Ohm R."/>
            <person name="Martin F."/>
            <person name="Silar P."/>
            <person name="Natvig D."/>
            <person name="Lalanne C."/>
            <person name="Gautier V."/>
            <person name="Ament-velasquez S.L."/>
            <person name="Kruys A."/>
            <person name="Hutchinson M.I."/>
            <person name="Powell A.J."/>
            <person name="Barry K."/>
            <person name="Miller A.N."/>
            <person name="Grigoriev I.V."/>
            <person name="Debuchy R."/>
            <person name="Gladieux P."/>
            <person name="Thoren M.H."/>
            <person name="Johannesson H."/>
        </authorList>
    </citation>
    <scope>NUCLEOTIDE SEQUENCE</scope>
    <source>
        <strain evidence="12">SMH3187-1</strain>
    </source>
</reference>
<keyword evidence="6" id="KW-0833">Ubl conjugation pathway</keyword>
<dbReference type="GO" id="GO:0016925">
    <property type="term" value="P:protein sumoylation"/>
    <property type="evidence" value="ECO:0007669"/>
    <property type="project" value="TreeGrafter"/>
</dbReference>
<dbReference type="EMBL" id="JAUKUD010000001">
    <property type="protein sequence ID" value="KAK0753027.1"/>
    <property type="molecule type" value="Genomic_DNA"/>
</dbReference>
<evidence type="ECO:0000256" key="7">
    <source>
        <dbReference type="ARBA" id="ARBA00022833"/>
    </source>
</evidence>
<dbReference type="PROSITE" id="PS51044">
    <property type="entry name" value="ZF_SP_RING"/>
    <property type="match status" value="1"/>
</dbReference>
<evidence type="ECO:0000256" key="5">
    <source>
        <dbReference type="ARBA" id="ARBA00022771"/>
    </source>
</evidence>
<dbReference type="PANTHER" id="PTHR10782">
    <property type="entry name" value="ZINC FINGER MIZ DOMAIN-CONTAINING PROTEIN"/>
    <property type="match status" value="1"/>
</dbReference>
<evidence type="ECO:0000259" key="10">
    <source>
        <dbReference type="PROSITE" id="PS51044"/>
    </source>
</evidence>
<proteinExistence type="inferred from homology"/>
<dbReference type="Gene3D" id="2.60.120.780">
    <property type="entry name" value="PINIT domain"/>
    <property type="match status" value="1"/>
</dbReference>
<keyword evidence="13" id="KW-1185">Reference proteome</keyword>
<evidence type="ECO:0000259" key="11">
    <source>
        <dbReference type="PROSITE" id="PS51466"/>
    </source>
</evidence>
<gene>
    <name evidence="12" type="ORF">B0T18DRAFT_5232</name>
</gene>